<dbReference type="InterPro" id="IPR000719">
    <property type="entry name" value="Prot_kinase_dom"/>
</dbReference>
<evidence type="ECO:0000259" key="1">
    <source>
        <dbReference type="PROSITE" id="PS50011"/>
    </source>
</evidence>
<accession>A0A8S1UPI6</accession>
<dbReference type="EMBL" id="CAJJDP010000045">
    <property type="protein sequence ID" value="CAD8164376.1"/>
    <property type="molecule type" value="Genomic_DNA"/>
</dbReference>
<dbReference type="Pfam" id="PF00069">
    <property type="entry name" value="Pkinase"/>
    <property type="match status" value="1"/>
</dbReference>
<comment type="caution">
    <text evidence="2">The sequence shown here is derived from an EMBL/GenBank/DDBJ whole genome shotgun (WGS) entry which is preliminary data.</text>
</comment>
<evidence type="ECO:0000313" key="2">
    <source>
        <dbReference type="EMBL" id="CAD8164376.1"/>
    </source>
</evidence>
<keyword evidence="3" id="KW-1185">Reference proteome</keyword>
<name>A0A8S1UPI6_PAROT</name>
<dbReference type="OMA" id="ELHFESY"/>
<gene>
    <name evidence="2" type="ORF">POCTA_138.1.T0450021</name>
</gene>
<feature type="domain" description="Protein kinase" evidence="1">
    <location>
        <begin position="1"/>
        <end position="237"/>
    </location>
</feature>
<dbReference type="SMART" id="SM00220">
    <property type="entry name" value="S_TKc"/>
    <property type="match status" value="1"/>
</dbReference>
<proteinExistence type="predicted"/>
<dbReference type="Proteomes" id="UP000683925">
    <property type="component" value="Unassembled WGS sequence"/>
</dbReference>
<dbReference type="PROSITE" id="PS50011">
    <property type="entry name" value="PROTEIN_KINASE_DOM"/>
    <property type="match status" value="1"/>
</dbReference>
<organism evidence="2 3">
    <name type="scientific">Paramecium octaurelia</name>
    <dbReference type="NCBI Taxonomy" id="43137"/>
    <lineage>
        <taxon>Eukaryota</taxon>
        <taxon>Sar</taxon>
        <taxon>Alveolata</taxon>
        <taxon>Ciliophora</taxon>
        <taxon>Intramacronucleata</taxon>
        <taxon>Oligohymenophorea</taxon>
        <taxon>Peniculida</taxon>
        <taxon>Parameciidae</taxon>
        <taxon>Paramecium</taxon>
    </lineage>
</organism>
<evidence type="ECO:0000313" key="3">
    <source>
        <dbReference type="Proteomes" id="UP000683925"/>
    </source>
</evidence>
<reference evidence="2" key="1">
    <citation type="submission" date="2021-01" db="EMBL/GenBank/DDBJ databases">
        <authorList>
            <consortium name="Genoscope - CEA"/>
            <person name="William W."/>
        </authorList>
    </citation>
    <scope>NUCLEOTIDE SEQUENCE</scope>
</reference>
<dbReference type="OrthoDB" id="302228at2759"/>
<dbReference type="GO" id="GO:0004672">
    <property type="term" value="F:protein kinase activity"/>
    <property type="evidence" value="ECO:0007669"/>
    <property type="project" value="InterPro"/>
</dbReference>
<protein>
    <recommendedName>
        <fullName evidence="1">Protein kinase domain-containing protein</fullName>
    </recommendedName>
</protein>
<sequence length="591" mass="70102">MNGVECLYRNKAILDEQVAQRSPKQVLVEALCDDLDAFLEYESQITGLYIRNQNQVIGKKQYSFLIPEGVTLLQFIQQNGKLSSNQISQIYEQLLQALYQIHSKFSLGRCFHVGNIYYHKNSIKMAAFGFYPNLQLIPPESLEKREQSQNRVYSQSIDVWLIGCIIYQLFTGKILNNFETIKEYQSFYNQIQSLQIENVWKNRLIEMLHPKEALRCTFFSMHHERSDNNQEGIQEFYKSIFLSQNYSSFIKMREYIDDNFIEWAVPKEFTKQMQLPKVLNPFSHKIRRPNLNPRKEENLNPYPRIGIAVYYSQPIHPSPPEIDSSLNSPILSNINSPSQINEYPDLATLPYKCRNQTEFIQYKDIWIELHFESYKWYLMNSLRVQLEEQRDKSPVETWSVYCLLKMSILMRKEFIDQWSTKSLNCEQEIWQNFITSGQARNFIKDLRLQVDGDNAIINQYFGYCQLDCLSREDEHFFNQIKSSITESILNETSNDYKVPYRMTLKNLYRSKKRTSISDVEQTLLALKIIICMGISSLFMPLKREVLFRQVKRALNIPNFDSPYYLEQKFFSFDSNILNEQIRIIETEYFKQ</sequence>
<dbReference type="GO" id="GO:0005524">
    <property type="term" value="F:ATP binding"/>
    <property type="evidence" value="ECO:0007669"/>
    <property type="project" value="InterPro"/>
</dbReference>
<dbReference type="AlphaFoldDB" id="A0A8S1UPI6"/>